<proteinExistence type="predicted"/>
<feature type="non-terminal residue" evidence="1">
    <location>
        <position position="1"/>
    </location>
</feature>
<protein>
    <submittedName>
        <fullName evidence="1">Uncharacterized protein</fullName>
    </submittedName>
</protein>
<organism evidence="1">
    <name type="scientific">marine sediment metagenome</name>
    <dbReference type="NCBI Taxonomy" id="412755"/>
    <lineage>
        <taxon>unclassified sequences</taxon>
        <taxon>metagenomes</taxon>
        <taxon>ecological metagenomes</taxon>
    </lineage>
</organism>
<comment type="caution">
    <text evidence="1">The sequence shown here is derived from an EMBL/GenBank/DDBJ whole genome shotgun (WGS) entry which is preliminary data.</text>
</comment>
<reference evidence="1" key="1">
    <citation type="journal article" date="2015" name="Nature">
        <title>Complex archaea that bridge the gap between prokaryotes and eukaryotes.</title>
        <authorList>
            <person name="Spang A."/>
            <person name="Saw J.H."/>
            <person name="Jorgensen S.L."/>
            <person name="Zaremba-Niedzwiedzka K."/>
            <person name="Martijn J."/>
            <person name="Lind A.E."/>
            <person name="van Eijk R."/>
            <person name="Schleper C."/>
            <person name="Guy L."/>
            <person name="Ettema T.J."/>
        </authorList>
    </citation>
    <scope>NUCLEOTIDE SEQUENCE</scope>
</reference>
<gene>
    <name evidence="1" type="ORF">LCGC14_2558910</name>
</gene>
<name>A0A0F9DDP1_9ZZZZ</name>
<dbReference type="AlphaFoldDB" id="A0A0F9DDP1"/>
<sequence>PFPDEKTDLDYLADRVAAQMGLRYRRATAIWFLLPTWSNTIQTFMEGLGPSQGLSDIAFGDLGGVAAVDVDADNTYVFDFTPLWQEEGTEYEHDFDKAIRAYWRTATLLRDLVNKPEPSGLNWEVLVPGPIPPWRIHTYFSMKEFFKQPRRA</sequence>
<dbReference type="EMBL" id="LAZR01042190">
    <property type="protein sequence ID" value="KKL10128.1"/>
    <property type="molecule type" value="Genomic_DNA"/>
</dbReference>
<accession>A0A0F9DDP1</accession>
<evidence type="ECO:0000313" key="1">
    <source>
        <dbReference type="EMBL" id="KKL10128.1"/>
    </source>
</evidence>